<dbReference type="STRING" id="180088.A0A1J8Q2X3"/>
<dbReference type="OrthoDB" id="2665876at2759"/>
<keyword evidence="3" id="KW-1185">Reference proteome</keyword>
<evidence type="ECO:0000256" key="1">
    <source>
        <dbReference type="SAM" id="MobiDB-lite"/>
    </source>
</evidence>
<dbReference type="EMBL" id="LVVM01006613">
    <property type="protein sequence ID" value="OJA07592.1"/>
    <property type="molecule type" value="Genomic_DNA"/>
</dbReference>
<name>A0A1J8Q2X3_9AGAM</name>
<gene>
    <name evidence="2" type="ORF">AZE42_07467</name>
</gene>
<comment type="caution">
    <text evidence="2">The sequence shown here is derived from an EMBL/GenBank/DDBJ whole genome shotgun (WGS) entry which is preliminary data.</text>
</comment>
<reference evidence="2 3" key="1">
    <citation type="submission" date="2016-03" db="EMBL/GenBank/DDBJ databases">
        <title>Comparative genomics of the ectomycorrhizal sister species Rhizopogon vinicolor and Rhizopogon vesiculosus (Basidiomycota: Boletales) reveals a divergence of the mating type B locus.</title>
        <authorList>
            <person name="Mujic A.B."/>
            <person name="Kuo A."/>
            <person name="Tritt A."/>
            <person name="Lipzen A."/>
            <person name="Chen C."/>
            <person name="Johnson J."/>
            <person name="Sharma A."/>
            <person name="Barry K."/>
            <person name="Grigoriev I.V."/>
            <person name="Spatafora J.W."/>
        </authorList>
    </citation>
    <scope>NUCLEOTIDE SEQUENCE [LARGE SCALE GENOMIC DNA]</scope>
    <source>
        <strain evidence="2 3">AM-OR11-056</strain>
    </source>
</reference>
<sequence>MPSLFPQFTLRKSLQGPWAGFLTIDDPLMRGDDSNICTLTHRCLFTTTSSASYTFSDERTITIAPTKSDLRPRAEFRLERRRKRDPPRSNATNGSSKNPLSISMSTTLGSFPVTSCQPSRGIYIAQALPLSILPSNPSPAYSFLISSQTCFNPALIVAFQLTYCFDSASRALIYKPVTRKVHTVPESITEDYHITRRLPDDPIVGMAYLPTKPPNFIPGIRFTQEHANKLDLDSMNWLWPEELKLIRWLVLIHEAAFIWEPGERGQFKEEYFPPIKIAMVPHTLWVQRNIPIPPAIFNDVINIIKGKIEGGVYEPLNAAYHSRWFCIVKKDGKLLRLVHDLQPLNAVTVKDAALPPFTDHLTEAFAGYPVYGMMDLYGGYDH</sequence>
<feature type="region of interest" description="Disordered" evidence="1">
    <location>
        <begin position="78"/>
        <end position="102"/>
    </location>
</feature>
<evidence type="ECO:0000313" key="2">
    <source>
        <dbReference type="EMBL" id="OJA07592.1"/>
    </source>
</evidence>
<organism evidence="2 3">
    <name type="scientific">Rhizopogon vesiculosus</name>
    <dbReference type="NCBI Taxonomy" id="180088"/>
    <lineage>
        <taxon>Eukaryota</taxon>
        <taxon>Fungi</taxon>
        <taxon>Dikarya</taxon>
        <taxon>Basidiomycota</taxon>
        <taxon>Agaricomycotina</taxon>
        <taxon>Agaricomycetes</taxon>
        <taxon>Agaricomycetidae</taxon>
        <taxon>Boletales</taxon>
        <taxon>Suillineae</taxon>
        <taxon>Rhizopogonaceae</taxon>
        <taxon>Rhizopogon</taxon>
    </lineage>
</organism>
<dbReference type="InterPro" id="IPR043502">
    <property type="entry name" value="DNA/RNA_pol_sf"/>
</dbReference>
<feature type="compositionally biased region" description="Polar residues" evidence="1">
    <location>
        <begin position="89"/>
        <end position="102"/>
    </location>
</feature>
<dbReference type="AlphaFoldDB" id="A0A1J8Q2X3"/>
<dbReference type="Gene3D" id="3.10.10.10">
    <property type="entry name" value="HIV Type 1 Reverse Transcriptase, subunit A, domain 1"/>
    <property type="match status" value="1"/>
</dbReference>
<evidence type="ECO:0008006" key="4">
    <source>
        <dbReference type="Google" id="ProtNLM"/>
    </source>
</evidence>
<evidence type="ECO:0000313" key="3">
    <source>
        <dbReference type="Proteomes" id="UP000183567"/>
    </source>
</evidence>
<protein>
    <recommendedName>
        <fullName evidence="4">Reverse transcriptase domain-containing protein</fullName>
    </recommendedName>
</protein>
<dbReference type="Proteomes" id="UP000183567">
    <property type="component" value="Unassembled WGS sequence"/>
</dbReference>
<accession>A0A1J8Q2X3</accession>
<dbReference type="SUPFAM" id="SSF56672">
    <property type="entry name" value="DNA/RNA polymerases"/>
    <property type="match status" value="1"/>
</dbReference>
<proteinExistence type="predicted"/>